<keyword evidence="4" id="KW-1133">Transmembrane helix</keyword>
<keyword evidence="1" id="KW-0853">WD repeat</keyword>
<evidence type="ECO:0000256" key="3">
    <source>
        <dbReference type="SAM" id="MobiDB-lite"/>
    </source>
</evidence>
<evidence type="ECO:0000259" key="5">
    <source>
        <dbReference type="Pfam" id="PF12265"/>
    </source>
</evidence>
<evidence type="ECO:0000256" key="1">
    <source>
        <dbReference type="ARBA" id="ARBA00022574"/>
    </source>
</evidence>
<dbReference type="Pfam" id="PF12265">
    <property type="entry name" value="CAF1C_H4-bd"/>
    <property type="match status" value="1"/>
</dbReference>
<dbReference type="AlphaFoldDB" id="A0A5S6QFZ1"/>
<feature type="compositionally biased region" description="Acidic residues" evidence="3">
    <location>
        <begin position="169"/>
        <end position="180"/>
    </location>
</feature>
<dbReference type="PANTHER" id="PTHR45903:SF1">
    <property type="entry name" value="GLUTAMATE-RICH WD REPEAT-CONTAINING PROTEIN 1"/>
    <property type="match status" value="1"/>
</dbReference>
<proteinExistence type="predicted"/>
<dbReference type="GO" id="GO:0005730">
    <property type="term" value="C:nucleolus"/>
    <property type="evidence" value="ECO:0007669"/>
    <property type="project" value="TreeGrafter"/>
</dbReference>
<dbReference type="PANTHER" id="PTHR45903">
    <property type="entry name" value="GLUTAMATE-RICH WD REPEAT-CONTAINING PROTEIN 1"/>
    <property type="match status" value="1"/>
</dbReference>
<dbReference type="InterPro" id="IPR015943">
    <property type="entry name" value="WD40/YVTN_repeat-like_dom_sf"/>
</dbReference>
<dbReference type="Gene3D" id="2.130.10.10">
    <property type="entry name" value="YVTN repeat-like/Quinoprotein amine dehydrogenase"/>
    <property type="match status" value="1"/>
</dbReference>
<feature type="transmembrane region" description="Helical" evidence="4">
    <location>
        <begin position="9"/>
        <end position="32"/>
    </location>
</feature>
<dbReference type="Proteomes" id="UP000046395">
    <property type="component" value="Unassembled WGS sequence"/>
</dbReference>
<dbReference type="GO" id="GO:0042254">
    <property type="term" value="P:ribosome biogenesis"/>
    <property type="evidence" value="ECO:0007669"/>
    <property type="project" value="TreeGrafter"/>
</dbReference>
<name>A0A5S6QFZ1_TRIMR</name>
<feature type="domain" description="Histone-binding protein RBBP4-like N-terminal" evidence="5">
    <location>
        <begin position="91"/>
        <end position="160"/>
    </location>
</feature>
<evidence type="ECO:0000313" key="6">
    <source>
        <dbReference type="Proteomes" id="UP000046395"/>
    </source>
</evidence>
<dbReference type="STRING" id="70415.A0A5S6QFZ1"/>
<dbReference type="InterPro" id="IPR051972">
    <property type="entry name" value="Glutamate-rich_WD_repeat"/>
</dbReference>
<reference evidence="7" key="1">
    <citation type="submission" date="2019-12" db="UniProtKB">
        <authorList>
            <consortium name="WormBaseParasite"/>
        </authorList>
    </citation>
    <scope>IDENTIFICATION</scope>
</reference>
<keyword evidence="2" id="KW-0677">Repeat</keyword>
<keyword evidence="4" id="KW-0472">Membrane</keyword>
<evidence type="ECO:0000256" key="2">
    <source>
        <dbReference type="ARBA" id="ARBA00022737"/>
    </source>
</evidence>
<accession>A0A5S6QFZ1</accession>
<dbReference type="InterPro" id="IPR022052">
    <property type="entry name" value="Histone-bd_RBBP4-like_N"/>
</dbReference>
<sequence>MLKCSRTELYLLILMGFYGISSLSGYCVIVVASCDQVASVFASTHLMESDKVHAFESTGCEESESKADGRSASEKRDVYLPGLSRPLKDGERLVFDKSAYEMYHKFHTTYPCLSFEPLTINESSEIHALEFPFQCSLVAGTQAMKSRKNAIIVMRLKNLNRFSKRDVDESSSSEEDEESIENNSEVQEPCFNCVEIPHHGDINRIRTTYVHKTLLCATWNAIGKVHIWNLSPAVRAMEAMDGNGEVVTMKEKNVFTFAGHLAEGFAMDWSSLTPGNRHFHLIYLCPAA</sequence>
<keyword evidence="4" id="KW-0812">Transmembrane</keyword>
<protein>
    <submittedName>
        <fullName evidence="7">CAF1C_H4-bd domain-containing protein</fullName>
    </submittedName>
</protein>
<organism evidence="6 7">
    <name type="scientific">Trichuris muris</name>
    <name type="common">Mouse whipworm</name>
    <dbReference type="NCBI Taxonomy" id="70415"/>
    <lineage>
        <taxon>Eukaryota</taxon>
        <taxon>Metazoa</taxon>
        <taxon>Ecdysozoa</taxon>
        <taxon>Nematoda</taxon>
        <taxon>Enoplea</taxon>
        <taxon>Dorylaimia</taxon>
        <taxon>Trichinellida</taxon>
        <taxon>Trichuridae</taxon>
        <taxon>Trichuris</taxon>
    </lineage>
</organism>
<dbReference type="WBParaSite" id="TMUE_2000006118.1">
    <property type="protein sequence ID" value="TMUE_2000006118.1"/>
    <property type="gene ID" value="WBGene00299479"/>
</dbReference>
<keyword evidence="6" id="KW-1185">Reference proteome</keyword>
<feature type="region of interest" description="Disordered" evidence="3">
    <location>
        <begin position="164"/>
        <end position="183"/>
    </location>
</feature>
<evidence type="ECO:0000256" key="4">
    <source>
        <dbReference type="SAM" id="Phobius"/>
    </source>
</evidence>
<dbReference type="PROSITE" id="PS51257">
    <property type="entry name" value="PROKAR_LIPOPROTEIN"/>
    <property type="match status" value="1"/>
</dbReference>
<evidence type="ECO:0000313" key="7">
    <source>
        <dbReference type="WBParaSite" id="TMUE_2000006118.1"/>
    </source>
</evidence>